<evidence type="ECO:0000256" key="3">
    <source>
        <dbReference type="ARBA" id="ARBA00023163"/>
    </source>
</evidence>
<evidence type="ECO:0000313" key="6">
    <source>
        <dbReference type="EMBL" id="SFR54213.1"/>
    </source>
</evidence>
<dbReference type="PANTHER" id="PTHR30055">
    <property type="entry name" value="HTH-TYPE TRANSCRIPTIONAL REGULATOR RUTR"/>
    <property type="match status" value="1"/>
</dbReference>
<dbReference type="PROSITE" id="PS50977">
    <property type="entry name" value="HTH_TETR_2"/>
    <property type="match status" value="1"/>
</dbReference>
<dbReference type="AlphaFoldDB" id="A0A1I6HIA2"/>
<dbReference type="PANTHER" id="PTHR30055:SF151">
    <property type="entry name" value="TRANSCRIPTIONAL REGULATORY PROTEIN"/>
    <property type="match status" value="1"/>
</dbReference>
<evidence type="ECO:0000256" key="1">
    <source>
        <dbReference type="ARBA" id="ARBA00023015"/>
    </source>
</evidence>
<dbReference type="Gene3D" id="1.10.10.60">
    <property type="entry name" value="Homeodomain-like"/>
    <property type="match status" value="1"/>
</dbReference>
<evidence type="ECO:0000256" key="2">
    <source>
        <dbReference type="ARBA" id="ARBA00023125"/>
    </source>
</evidence>
<dbReference type="EMBL" id="FOYR01000002">
    <property type="protein sequence ID" value="SFR54213.1"/>
    <property type="molecule type" value="Genomic_DNA"/>
</dbReference>
<dbReference type="Proteomes" id="UP000198877">
    <property type="component" value="Unassembled WGS sequence"/>
</dbReference>
<feature type="domain" description="HTH tetR-type" evidence="5">
    <location>
        <begin position="14"/>
        <end position="74"/>
    </location>
</feature>
<dbReference type="RefSeq" id="WP_091738089.1">
    <property type="nucleotide sequence ID" value="NZ_CBFSJS010000089.1"/>
</dbReference>
<keyword evidence="3" id="KW-0804">Transcription</keyword>
<dbReference type="Pfam" id="PF00440">
    <property type="entry name" value="TetR_N"/>
    <property type="match status" value="1"/>
</dbReference>
<name>A0A1I6HIA2_9MICO</name>
<organism evidence="6 7">
    <name type="scientific">Microbacterium azadirachtae</name>
    <dbReference type="NCBI Taxonomy" id="582680"/>
    <lineage>
        <taxon>Bacteria</taxon>
        <taxon>Bacillati</taxon>
        <taxon>Actinomycetota</taxon>
        <taxon>Actinomycetes</taxon>
        <taxon>Micrococcales</taxon>
        <taxon>Microbacteriaceae</taxon>
        <taxon>Microbacterium</taxon>
    </lineage>
</organism>
<gene>
    <name evidence="6" type="ORF">SAMN04488591_1866</name>
</gene>
<dbReference type="Pfam" id="PF02909">
    <property type="entry name" value="TetR_C_1"/>
    <property type="match status" value="1"/>
</dbReference>
<dbReference type="GO" id="GO:0000976">
    <property type="term" value="F:transcription cis-regulatory region binding"/>
    <property type="evidence" value="ECO:0007669"/>
    <property type="project" value="TreeGrafter"/>
</dbReference>
<evidence type="ECO:0000259" key="5">
    <source>
        <dbReference type="PROSITE" id="PS50977"/>
    </source>
</evidence>
<keyword evidence="1" id="KW-0805">Transcription regulation</keyword>
<feature type="DNA-binding region" description="H-T-H motif" evidence="4">
    <location>
        <begin position="37"/>
        <end position="56"/>
    </location>
</feature>
<proteinExistence type="predicted"/>
<keyword evidence="2 4" id="KW-0238">DNA-binding</keyword>
<sequence length="222" mass="23955">MAEAETTSRLPSRPRLDPELIVATGLELAATGVSAISVRDLGARLGADPTAIYRHFRSKDDLMRALLDEVTLRALNSIDVPLDDWRGRLRAMASATLDLYSEYPAVGAEATILTTHGPGELGAIELMLQAFTTAGLSEADVVRHYALLASHVLSTAAGIARARADRADGEADGPWFDEPPLADPRVYPRIAEHTVALASLRDRELFFLGVDQILDSAERAAR</sequence>
<dbReference type="InterPro" id="IPR009057">
    <property type="entry name" value="Homeodomain-like_sf"/>
</dbReference>
<dbReference type="InterPro" id="IPR004111">
    <property type="entry name" value="Repressor_TetR_C"/>
</dbReference>
<dbReference type="GO" id="GO:0045892">
    <property type="term" value="P:negative regulation of DNA-templated transcription"/>
    <property type="evidence" value="ECO:0007669"/>
    <property type="project" value="InterPro"/>
</dbReference>
<dbReference type="SUPFAM" id="SSF48498">
    <property type="entry name" value="Tetracyclin repressor-like, C-terminal domain"/>
    <property type="match status" value="1"/>
</dbReference>
<evidence type="ECO:0000256" key="4">
    <source>
        <dbReference type="PROSITE-ProRule" id="PRU00335"/>
    </source>
</evidence>
<evidence type="ECO:0000313" key="7">
    <source>
        <dbReference type="Proteomes" id="UP000198877"/>
    </source>
</evidence>
<accession>A0A1I6HIA2</accession>
<dbReference type="InterPro" id="IPR036271">
    <property type="entry name" value="Tet_transcr_reg_TetR-rel_C_sf"/>
</dbReference>
<reference evidence="7" key="1">
    <citation type="submission" date="2016-10" db="EMBL/GenBank/DDBJ databases">
        <authorList>
            <person name="Varghese N."/>
            <person name="Submissions S."/>
        </authorList>
    </citation>
    <scope>NUCLEOTIDE SEQUENCE [LARGE SCALE GENOMIC DNA]</scope>
    <source>
        <strain evidence="7">CL127</strain>
    </source>
</reference>
<dbReference type="GO" id="GO:0003700">
    <property type="term" value="F:DNA-binding transcription factor activity"/>
    <property type="evidence" value="ECO:0007669"/>
    <property type="project" value="TreeGrafter"/>
</dbReference>
<dbReference type="Gene3D" id="1.10.357.10">
    <property type="entry name" value="Tetracycline Repressor, domain 2"/>
    <property type="match status" value="1"/>
</dbReference>
<dbReference type="SUPFAM" id="SSF46689">
    <property type="entry name" value="Homeodomain-like"/>
    <property type="match status" value="1"/>
</dbReference>
<dbReference type="InterPro" id="IPR050109">
    <property type="entry name" value="HTH-type_TetR-like_transc_reg"/>
</dbReference>
<protein>
    <submittedName>
        <fullName evidence="6">Tetracyclin repressor, C-terminal all-alpha domain</fullName>
    </submittedName>
</protein>
<dbReference type="InterPro" id="IPR001647">
    <property type="entry name" value="HTH_TetR"/>
</dbReference>